<comment type="caution">
    <text evidence="5">The sequence shown here is derived from an EMBL/GenBank/DDBJ whole genome shotgun (WGS) entry which is preliminary data.</text>
</comment>
<proteinExistence type="predicted"/>
<dbReference type="InterPro" id="IPR003439">
    <property type="entry name" value="ABC_transporter-like_ATP-bd"/>
</dbReference>
<evidence type="ECO:0000256" key="1">
    <source>
        <dbReference type="ARBA" id="ARBA00022448"/>
    </source>
</evidence>
<keyword evidence="6" id="KW-1185">Reference proteome</keyword>
<feature type="region of interest" description="Disordered" evidence="3">
    <location>
        <begin position="1"/>
        <end position="22"/>
    </location>
</feature>
<dbReference type="AlphaFoldDB" id="A0A2T7USM1"/>
<feature type="domain" description="ABC transporter" evidence="4">
    <location>
        <begin position="67"/>
        <end position="118"/>
    </location>
</feature>
<keyword evidence="1" id="KW-0813">Transport</keyword>
<evidence type="ECO:0000259" key="4">
    <source>
        <dbReference type="Pfam" id="PF00005"/>
    </source>
</evidence>
<organism evidence="5 6">
    <name type="scientific">Pararhodobacter aggregans</name>
    <dbReference type="NCBI Taxonomy" id="404875"/>
    <lineage>
        <taxon>Bacteria</taxon>
        <taxon>Pseudomonadati</taxon>
        <taxon>Pseudomonadota</taxon>
        <taxon>Alphaproteobacteria</taxon>
        <taxon>Rhodobacterales</taxon>
        <taxon>Paracoccaceae</taxon>
        <taxon>Pararhodobacter</taxon>
    </lineage>
</organism>
<dbReference type="InterPro" id="IPR027417">
    <property type="entry name" value="P-loop_NTPase"/>
</dbReference>
<dbReference type="GO" id="GO:0005524">
    <property type="term" value="F:ATP binding"/>
    <property type="evidence" value="ECO:0007669"/>
    <property type="project" value="InterPro"/>
</dbReference>
<evidence type="ECO:0000256" key="3">
    <source>
        <dbReference type="SAM" id="MobiDB-lite"/>
    </source>
</evidence>
<dbReference type="Proteomes" id="UP000244810">
    <property type="component" value="Unassembled WGS sequence"/>
</dbReference>
<reference evidence="5 6" key="1">
    <citation type="journal article" date="2011" name="Syst. Appl. Microbiol.">
        <title>Defluviimonas denitrificans gen. nov., sp. nov., and Pararhodobacter aggregans gen. nov., sp. nov., non-phototrophic Rhodobacteraceae from the biofilter of a marine aquaculture.</title>
        <authorList>
            <person name="Foesel B.U."/>
            <person name="Drake H.L."/>
            <person name="Schramm A."/>
        </authorList>
    </citation>
    <scope>NUCLEOTIDE SEQUENCE [LARGE SCALE GENOMIC DNA]</scope>
    <source>
        <strain evidence="5 6">D1-19</strain>
    </source>
</reference>
<dbReference type="Gene3D" id="3.40.50.300">
    <property type="entry name" value="P-loop containing nucleotide triphosphate hydrolases"/>
    <property type="match status" value="1"/>
</dbReference>
<dbReference type="PANTHER" id="PTHR43394:SF11">
    <property type="entry name" value="ATP-BINDING CASSETTE TRANSPORTER"/>
    <property type="match status" value="1"/>
</dbReference>
<keyword evidence="2" id="KW-0677">Repeat</keyword>
<dbReference type="SUPFAM" id="SSF52540">
    <property type="entry name" value="P-loop containing nucleoside triphosphate hydrolases"/>
    <property type="match status" value="1"/>
</dbReference>
<gene>
    <name evidence="5" type="ORF">DDE23_09915</name>
</gene>
<dbReference type="GO" id="GO:0090374">
    <property type="term" value="P:oligopeptide export from mitochondrion"/>
    <property type="evidence" value="ECO:0007669"/>
    <property type="project" value="TreeGrafter"/>
</dbReference>
<dbReference type="GO" id="GO:0016887">
    <property type="term" value="F:ATP hydrolysis activity"/>
    <property type="evidence" value="ECO:0007669"/>
    <property type="project" value="InterPro"/>
</dbReference>
<name>A0A2T7USM1_9RHOB</name>
<evidence type="ECO:0000256" key="2">
    <source>
        <dbReference type="ARBA" id="ARBA00022737"/>
    </source>
</evidence>
<dbReference type="InterPro" id="IPR039421">
    <property type="entry name" value="Type_1_exporter"/>
</dbReference>
<dbReference type="GO" id="GO:0015421">
    <property type="term" value="F:ABC-type oligopeptide transporter activity"/>
    <property type="evidence" value="ECO:0007669"/>
    <property type="project" value="TreeGrafter"/>
</dbReference>
<dbReference type="OrthoDB" id="9810134at2"/>
<evidence type="ECO:0000313" key="5">
    <source>
        <dbReference type="EMBL" id="PVE47745.1"/>
    </source>
</evidence>
<protein>
    <recommendedName>
        <fullName evidence="4">ABC transporter domain-containing protein</fullName>
    </recommendedName>
</protein>
<evidence type="ECO:0000313" key="6">
    <source>
        <dbReference type="Proteomes" id="UP000244810"/>
    </source>
</evidence>
<dbReference type="EMBL" id="QDDR01000004">
    <property type="protein sequence ID" value="PVE47745.1"/>
    <property type="molecule type" value="Genomic_DNA"/>
</dbReference>
<dbReference type="PANTHER" id="PTHR43394">
    <property type="entry name" value="ATP-DEPENDENT PERMEASE MDL1, MITOCHONDRIAL"/>
    <property type="match status" value="1"/>
</dbReference>
<dbReference type="Pfam" id="PF00005">
    <property type="entry name" value="ABC_tran"/>
    <property type="match status" value="1"/>
</dbReference>
<sequence length="187" mass="20388">MGRRGTPPTCKPRRTRRSPPPGIILARTMGRGPWLAQRFARIPRGLAGLEVCSHTPSDWQWSMIGFAQAILTLLTMIALQEQLLCKGGFRFSGGEKQRLARARTLLRDPPILLLDEAAGALDPRTERTMPQALDALSNGRPTITIAHRPSTIRDASLIVVMPNDRVAETHKTPAAAGGVDAALRDDT</sequence>
<accession>A0A2T7USM1</accession>